<feature type="domain" description="GH3 C-terminal" evidence="2">
    <location>
        <begin position="380"/>
        <end position="493"/>
    </location>
</feature>
<dbReference type="GO" id="GO:0005737">
    <property type="term" value="C:cytoplasm"/>
    <property type="evidence" value="ECO:0007669"/>
    <property type="project" value="TreeGrafter"/>
</dbReference>
<dbReference type="GO" id="GO:0016881">
    <property type="term" value="F:acid-amino acid ligase activity"/>
    <property type="evidence" value="ECO:0007669"/>
    <property type="project" value="TreeGrafter"/>
</dbReference>
<dbReference type="Pfam" id="PF23572">
    <property type="entry name" value="GH3_C"/>
    <property type="match status" value="1"/>
</dbReference>
<dbReference type="OrthoDB" id="5678283at2"/>
<feature type="domain" description="GH3 middle" evidence="1">
    <location>
        <begin position="296"/>
        <end position="364"/>
    </location>
</feature>
<sequence>MIDATPLLRLYARRRRRTLAVEDAVVAQEAQLHGLLRQAEATPFGRAHGFERIRTVAEFQARVPVRAYEDFWRDWWQKPFPHLANVTWPGAIPFFAVTSGTSSGRTKYIPISEAMMRANRRAALDILVHHIAHRPQSRALGGRIFMLGGSTALKEEAPGIRSGDLSGIAVARTPFWARPLAFPPREVALMEDWDAKIAACIKDAAAADIRVISGTPSWLQILFDRQAAAADLPALAQALYPNLELLVHGGVNFQPYRARFDSFLAGSHAELREVYPASEGFIAMADEGAGDGLRLLADNGLFFEFVPVEELGSSAPRRFWLADIETGVEYAILVTSCAGLWAYLLGDTVRFVSRRPPRLLVTGRTSYMMSAFGEHLIEREIEDAMTKAAAAVGADVSDFAMGALFPERPGETGRHLVIVEFARTATAAQLAGFASKLDAGLAMLNDDYRTHRAGGTGMGAPLIEAVPAGFFADWMKSRGRLGGQNKVPRVINDAGLFAELRRVAGAALNRHPRESGDPS</sequence>
<name>A0A5J6N516_9PROT</name>
<proteinExistence type="predicted"/>
<dbReference type="InterPro" id="IPR055378">
    <property type="entry name" value="GH3_C"/>
</dbReference>
<dbReference type="Proteomes" id="UP000325797">
    <property type="component" value="Chromosome"/>
</dbReference>
<dbReference type="EMBL" id="CP042582">
    <property type="protein sequence ID" value="QEX25162.1"/>
    <property type="molecule type" value="Genomic_DNA"/>
</dbReference>
<dbReference type="InterPro" id="IPR004993">
    <property type="entry name" value="GH3"/>
</dbReference>
<evidence type="ECO:0000259" key="1">
    <source>
        <dbReference type="Pfam" id="PF23571"/>
    </source>
</evidence>
<dbReference type="PANTHER" id="PTHR31901:SF9">
    <property type="entry name" value="GH3 DOMAIN-CONTAINING PROTEIN"/>
    <property type="match status" value="1"/>
</dbReference>
<gene>
    <name evidence="3" type="ORF">FRZ61_51080</name>
</gene>
<dbReference type="InterPro" id="IPR055377">
    <property type="entry name" value="GH3_M"/>
</dbReference>
<evidence type="ECO:0000313" key="4">
    <source>
        <dbReference type="Proteomes" id="UP000325797"/>
    </source>
</evidence>
<accession>A0A5J6N516</accession>
<keyword evidence="4" id="KW-1185">Reference proteome</keyword>
<dbReference type="RefSeq" id="WP_151120444.1">
    <property type="nucleotide sequence ID" value="NZ_CP042582.1"/>
</dbReference>
<dbReference type="Pfam" id="PF23571">
    <property type="entry name" value="GH3_M"/>
    <property type="match status" value="1"/>
</dbReference>
<evidence type="ECO:0000313" key="3">
    <source>
        <dbReference type="EMBL" id="QEX25162.1"/>
    </source>
</evidence>
<dbReference type="AlphaFoldDB" id="A0A5J6N516"/>
<protein>
    <recommendedName>
        <fullName evidence="5">Auxin-regulated protein</fullName>
    </recommendedName>
</protein>
<evidence type="ECO:0008006" key="5">
    <source>
        <dbReference type="Google" id="ProtNLM"/>
    </source>
</evidence>
<reference evidence="3 4" key="1">
    <citation type="submission" date="2019-08" db="EMBL/GenBank/DDBJ databases">
        <title>Hyperibacter terrae gen. nov., sp. nov. and Hyperibacter viscosus sp. nov., two new members in the family Rhodospirillaceae isolated from the rhizosphere of Hypericum perforatum.</title>
        <authorList>
            <person name="Noviana Z."/>
        </authorList>
    </citation>
    <scope>NUCLEOTIDE SEQUENCE [LARGE SCALE GENOMIC DNA]</scope>
    <source>
        <strain evidence="3 4">R5959</strain>
    </source>
</reference>
<dbReference type="PANTHER" id="PTHR31901">
    <property type="entry name" value="GH3 DOMAIN-CONTAINING PROTEIN"/>
    <property type="match status" value="1"/>
</dbReference>
<evidence type="ECO:0000259" key="2">
    <source>
        <dbReference type="Pfam" id="PF23572"/>
    </source>
</evidence>
<organism evidence="3 4">
    <name type="scientific">Hypericibacter adhaerens</name>
    <dbReference type="NCBI Taxonomy" id="2602016"/>
    <lineage>
        <taxon>Bacteria</taxon>
        <taxon>Pseudomonadati</taxon>
        <taxon>Pseudomonadota</taxon>
        <taxon>Alphaproteobacteria</taxon>
        <taxon>Rhodospirillales</taxon>
        <taxon>Dongiaceae</taxon>
        <taxon>Hypericibacter</taxon>
    </lineage>
</organism>
<dbReference type="Pfam" id="PF03321">
    <property type="entry name" value="GH3"/>
    <property type="match status" value="1"/>
</dbReference>
<dbReference type="KEGG" id="hadh:FRZ61_51080"/>